<organism evidence="1 2">
    <name type="scientific">Sphagnurus paluster</name>
    <dbReference type="NCBI Taxonomy" id="117069"/>
    <lineage>
        <taxon>Eukaryota</taxon>
        <taxon>Fungi</taxon>
        <taxon>Dikarya</taxon>
        <taxon>Basidiomycota</taxon>
        <taxon>Agaricomycotina</taxon>
        <taxon>Agaricomycetes</taxon>
        <taxon>Agaricomycetidae</taxon>
        <taxon>Agaricales</taxon>
        <taxon>Tricholomatineae</taxon>
        <taxon>Lyophyllaceae</taxon>
        <taxon>Sphagnurus</taxon>
    </lineage>
</organism>
<comment type="caution">
    <text evidence="1">The sequence shown here is derived from an EMBL/GenBank/DDBJ whole genome shotgun (WGS) entry which is preliminary data.</text>
</comment>
<reference evidence="1" key="1">
    <citation type="submission" date="2021-02" db="EMBL/GenBank/DDBJ databases">
        <authorList>
            <person name="Nieuwenhuis M."/>
            <person name="Van De Peppel L.J.J."/>
        </authorList>
    </citation>
    <scope>NUCLEOTIDE SEQUENCE</scope>
    <source>
        <strain evidence="1">D49</strain>
    </source>
</reference>
<protein>
    <submittedName>
        <fullName evidence="1">Uncharacterized protein</fullName>
    </submittedName>
</protein>
<sequence>MPHVPGTTTALSARTIIVGNVAAQARRGAGPSVYAVLAGAEARLQAVAQSKAWRRPRHKHLPGGDDAFPDLIRLFGIRVAAICVPDATQYALAYIHVHFTHRT</sequence>
<keyword evidence="2" id="KW-1185">Reference proteome</keyword>
<reference evidence="1" key="2">
    <citation type="submission" date="2021-10" db="EMBL/GenBank/DDBJ databases">
        <title>Phylogenomics reveals ancestral predisposition of the termite-cultivated fungus Termitomyces towards a domesticated lifestyle.</title>
        <authorList>
            <person name="Auxier B."/>
            <person name="Grum-Grzhimaylo A."/>
            <person name="Cardenas M.E."/>
            <person name="Lodge J.D."/>
            <person name="Laessoe T."/>
            <person name="Pedersen O."/>
            <person name="Smith M.E."/>
            <person name="Kuyper T.W."/>
            <person name="Franco-Molano E.A."/>
            <person name="Baroni T.J."/>
            <person name="Aanen D.K."/>
        </authorList>
    </citation>
    <scope>NUCLEOTIDE SEQUENCE</scope>
    <source>
        <strain evidence="1">D49</strain>
    </source>
</reference>
<evidence type="ECO:0000313" key="1">
    <source>
        <dbReference type="EMBL" id="KAG5649782.1"/>
    </source>
</evidence>
<name>A0A9P7GMS3_9AGAR</name>
<accession>A0A9P7GMS3</accession>
<gene>
    <name evidence="1" type="ORF">H0H81_002052</name>
</gene>
<dbReference type="EMBL" id="JABCKI010000708">
    <property type="protein sequence ID" value="KAG5649782.1"/>
    <property type="molecule type" value="Genomic_DNA"/>
</dbReference>
<proteinExistence type="predicted"/>
<evidence type="ECO:0000313" key="2">
    <source>
        <dbReference type="Proteomes" id="UP000717328"/>
    </source>
</evidence>
<dbReference type="Proteomes" id="UP000717328">
    <property type="component" value="Unassembled WGS sequence"/>
</dbReference>
<dbReference type="AlphaFoldDB" id="A0A9P7GMS3"/>